<evidence type="ECO:0000256" key="1">
    <source>
        <dbReference type="SAM" id="MobiDB-lite"/>
    </source>
</evidence>
<dbReference type="EMBL" id="JAEOAQ010000001">
    <property type="protein sequence ID" value="KAG5421460.1"/>
    <property type="molecule type" value="Genomic_DNA"/>
</dbReference>
<gene>
    <name evidence="2" type="ORF">I9W82_000551</name>
</gene>
<organism evidence="2 3">
    <name type="scientific">Candida metapsilosis</name>
    <dbReference type="NCBI Taxonomy" id="273372"/>
    <lineage>
        <taxon>Eukaryota</taxon>
        <taxon>Fungi</taxon>
        <taxon>Dikarya</taxon>
        <taxon>Ascomycota</taxon>
        <taxon>Saccharomycotina</taxon>
        <taxon>Pichiomycetes</taxon>
        <taxon>Debaryomycetaceae</taxon>
        <taxon>Candida/Lodderomyces clade</taxon>
        <taxon>Candida</taxon>
    </lineage>
</organism>
<evidence type="ECO:0000313" key="3">
    <source>
        <dbReference type="Proteomes" id="UP000669133"/>
    </source>
</evidence>
<evidence type="ECO:0000313" key="2">
    <source>
        <dbReference type="EMBL" id="KAG5421460.1"/>
    </source>
</evidence>
<dbReference type="GeneID" id="93649180"/>
<dbReference type="AlphaFoldDB" id="A0A8H8DDX6"/>
<proteinExistence type="predicted"/>
<dbReference type="Proteomes" id="UP000669133">
    <property type="component" value="Unassembled WGS sequence"/>
</dbReference>
<feature type="region of interest" description="Disordered" evidence="1">
    <location>
        <begin position="1"/>
        <end position="23"/>
    </location>
</feature>
<dbReference type="OrthoDB" id="4096130at2759"/>
<dbReference type="RefSeq" id="XP_067550576.1">
    <property type="nucleotide sequence ID" value="XM_067694694.1"/>
</dbReference>
<keyword evidence="3" id="KW-1185">Reference proteome</keyword>
<accession>A0A8H8DDX6</accession>
<sequence length="182" mass="20678">MRSPNITPTESHKRQQRHLKTSSSCEATYDYNDEPIGKVFTDKKFIDPLHDLLVKNQQRLSRIRIDLPHFTLHNHNQLNVKNEVGFPIFEDEPKPPSKVTSSKISKQTGKSYNMTIDDGDNLACHANNILRMAIDSTMMSSMNSITLQNVNGESFDENAYPKDNGAYKIEINEDEIRAAING</sequence>
<protein>
    <submittedName>
        <fullName evidence="2">Uncharacterized protein</fullName>
    </submittedName>
</protein>
<name>A0A8H8DDX6_9ASCO</name>
<comment type="caution">
    <text evidence="2">The sequence shown here is derived from an EMBL/GenBank/DDBJ whole genome shotgun (WGS) entry which is preliminary data.</text>
</comment>
<reference evidence="2 3" key="1">
    <citation type="submission" date="2020-12" db="EMBL/GenBank/DDBJ databases">
        <title>Effect of drift, selection, and recombination on the evolution of hybrid genomes in Candida yeast pathogens.</title>
        <authorList>
            <person name="Mixao V."/>
            <person name="Ksiezopolska E."/>
            <person name="Saus E."/>
            <person name="Boekhout T."/>
            <person name="Gacser A."/>
            <person name="Gabaldon T."/>
        </authorList>
    </citation>
    <scope>NUCLEOTIDE SEQUENCE [LARGE SCALE GENOMIC DNA]</scope>
    <source>
        <strain evidence="2 3">BP57</strain>
    </source>
</reference>